<dbReference type="Proteomes" id="UP000001013">
    <property type="component" value="Chromosome"/>
</dbReference>
<evidence type="ECO:0000313" key="1">
    <source>
        <dbReference type="EMBL" id="AAL80351.1"/>
    </source>
</evidence>
<dbReference type="STRING" id="186497.PF0227"/>
<name>Q8U465_PYRFU</name>
<organism evidence="1 2">
    <name type="scientific">Pyrococcus furiosus (strain ATCC 43587 / DSM 3638 / JCM 8422 / Vc1)</name>
    <dbReference type="NCBI Taxonomy" id="186497"/>
    <lineage>
        <taxon>Archaea</taxon>
        <taxon>Methanobacteriati</taxon>
        <taxon>Methanobacteriota</taxon>
        <taxon>Thermococci</taxon>
        <taxon>Thermococcales</taxon>
        <taxon>Thermococcaceae</taxon>
        <taxon>Pyrococcus</taxon>
    </lineage>
</organism>
<gene>
    <name evidence="1" type="ordered locus">PF0227</name>
</gene>
<dbReference type="KEGG" id="pfu:PF0227"/>
<dbReference type="PATRIC" id="fig|186497.12.peg.237"/>
<dbReference type="EMBL" id="AE009950">
    <property type="protein sequence ID" value="AAL80351.1"/>
    <property type="molecule type" value="Genomic_DNA"/>
</dbReference>
<sequence length="63" mass="7361">MVFAWYKLGEELDEKYGGLLLGSVSFLLLKSQLFPNPKELIPIQEKGNHRKIQLEVFNFRSLH</sequence>
<reference evidence="1 2" key="1">
    <citation type="journal article" date="1999" name="Genetics">
        <title>Divergence of the hyperthermophilic archaea Pyrococcus furiosus and P. horikoshii inferred from complete genomic sequences.</title>
        <authorList>
            <person name="Maeder D.L."/>
            <person name="Weiss R.B."/>
            <person name="Dunn D.M."/>
            <person name="Cherry J.L."/>
            <person name="Gonzalez J.M."/>
            <person name="DiRuggiero J."/>
            <person name="Robb F.T."/>
        </authorList>
    </citation>
    <scope>NUCLEOTIDE SEQUENCE [LARGE SCALE GENOMIC DNA]</scope>
    <source>
        <strain evidence="2">ATCC 43587 / DSM 3638 / JCM 8422 / Vc1</strain>
    </source>
</reference>
<evidence type="ECO:0000313" key="2">
    <source>
        <dbReference type="Proteomes" id="UP000001013"/>
    </source>
</evidence>
<dbReference type="PaxDb" id="186497-PF0227"/>
<keyword evidence="2" id="KW-1185">Reference proteome</keyword>
<protein>
    <submittedName>
        <fullName evidence="1">Uncharacterized protein</fullName>
    </submittedName>
</protein>
<accession>Q8U465</accession>
<proteinExistence type="predicted"/>
<dbReference type="AlphaFoldDB" id="Q8U465"/>
<dbReference type="HOGENOM" id="CLU_2875233_0_0_2"/>
<dbReference type="eggNOG" id="arCOG00563">
    <property type="taxonomic scope" value="Archaea"/>
</dbReference>